<sequence>MDIFETTRKDPAEPFVGAAPVNLFQRLRAHVAGDNLPAFKAPTGDRSHARLSSDKPKLSTASYSAETPRRLGCDLRRALTSGNIEPRFPSGRGFSQAPTIVRQY</sequence>
<evidence type="ECO:0000313" key="3">
    <source>
        <dbReference type="Proteomes" id="UP000325081"/>
    </source>
</evidence>
<organism evidence="2 3">
    <name type="scientific">Striga asiatica</name>
    <name type="common">Asiatic witchweed</name>
    <name type="synonym">Buchnera asiatica</name>
    <dbReference type="NCBI Taxonomy" id="4170"/>
    <lineage>
        <taxon>Eukaryota</taxon>
        <taxon>Viridiplantae</taxon>
        <taxon>Streptophyta</taxon>
        <taxon>Embryophyta</taxon>
        <taxon>Tracheophyta</taxon>
        <taxon>Spermatophyta</taxon>
        <taxon>Magnoliopsida</taxon>
        <taxon>eudicotyledons</taxon>
        <taxon>Gunneridae</taxon>
        <taxon>Pentapetalae</taxon>
        <taxon>asterids</taxon>
        <taxon>lamiids</taxon>
        <taxon>Lamiales</taxon>
        <taxon>Orobanchaceae</taxon>
        <taxon>Buchnereae</taxon>
        <taxon>Striga</taxon>
    </lineage>
</organism>
<evidence type="ECO:0000313" key="2">
    <source>
        <dbReference type="EMBL" id="GER43932.1"/>
    </source>
</evidence>
<comment type="caution">
    <text evidence="2">The sequence shown here is derived from an EMBL/GenBank/DDBJ whole genome shotgun (WGS) entry which is preliminary data.</text>
</comment>
<dbReference type="EMBL" id="BKCP01006782">
    <property type="protein sequence ID" value="GER43932.1"/>
    <property type="molecule type" value="Genomic_DNA"/>
</dbReference>
<dbReference type="Proteomes" id="UP000325081">
    <property type="component" value="Unassembled WGS sequence"/>
</dbReference>
<reference evidence="3" key="1">
    <citation type="journal article" date="2019" name="Curr. Biol.">
        <title>Genome Sequence of Striga asiatica Provides Insight into the Evolution of Plant Parasitism.</title>
        <authorList>
            <person name="Yoshida S."/>
            <person name="Kim S."/>
            <person name="Wafula E.K."/>
            <person name="Tanskanen J."/>
            <person name="Kim Y.M."/>
            <person name="Honaas L."/>
            <person name="Yang Z."/>
            <person name="Spallek T."/>
            <person name="Conn C.E."/>
            <person name="Ichihashi Y."/>
            <person name="Cheong K."/>
            <person name="Cui S."/>
            <person name="Der J.P."/>
            <person name="Gundlach H."/>
            <person name="Jiao Y."/>
            <person name="Hori C."/>
            <person name="Ishida J.K."/>
            <person name="Kasahara H."/>
            <person name="Kiba T."/>
            <person name="Kim M.S."/>
            <person name="Koo N."/>
            <person name="Laohavisit A."/>
            <person name="Lee Y.H."/>
            <person name="Lumba S."/>
            <person name="McCourt P."/>
            <person name="Mortimer J.C."/>
            <person name="Mutuku J.M."/>
            <person name="Nomura T."/>
            <person name="Sasaki-Sekimoto Y."/>
            <person name="Seto Y."/>
            <person name="Wang Y."/>
            <person name="Wakatake T."/>
            <person name="Sakakibara H."/>
            <person name="Demura T."/>
            <person name="Yamaguchi S."/>
            <person name="Yoneyama K."/>
            <person name="Manabe R.I."/>
            <person name="Nelson D.C."/>
            <person name="Schulman A.H."/>
            <person name="Timko M.P."/>
            <person name="dePamphilis C.W."/>
            <person name="Choi D."/>
            <person name="Shirasu K."/>
        </authorList>
    </citation>
    <scope>NUCLEOTIDE SEQUENCE [LARGE SCALE GENOMIC DNA]</scope>
    <source>
        <strain evidence="3">cv. UVA1</strain>
    </source>
</reference>
<proteinExistence type="predicted"/>
<feature type="region of interest" description="Disordered" evidence="1">
    <location>
        <begin position="82"/>
        <end position="104"/>
    </location>
</feature>
<dbReference type="AlphaFoldDB" id="A0A5A7QGD1"/>
<feature type="compositionally biased region" description="Basic and acidic residues" evidence="1">
    <location>
        <begin position="43"/>
        <end position="57"/>
    </location>
</feature>
<name>A0A5A7QGD1_STRAF</name>
<protein>
    <submittedName>
        <fullName evidence="2">C2H2 and C2HC zinc fingers superfamily protein</fullName>
    </submittedName>
</protein>
<evidence type="ECO:0000256" key="1">
    <source>
        <dbReference type="SAM" id="MobiDB-lite"/>
    </source>
</evidence>
<feature type="region of interest" description="Disordered" evidence="1">
    <location>
        <begin position="36"/>
        <end position="66"/>
    </location>
</feature>
<gene>
    <name evidence="2" type="ORF">STAS_20813</name>
</gene>
<keyword evidence="3" id="KW-1185">Reference proteome</keyword>
<accession>A0A5A7QGD1</accession>